<dbReference type="AlphaFoldDB" id="A0A268F235"/>
<dbReference type="EMBL" id="NPBY01000012">
    <property type="protein sequence ID" value="PAD79431.1"/>
    <property type="molecule type" value="Genomic_DNA"/>
</dbReference>
<comment type="caution">
    <text evidence="3">The sequence shown here is derived from an EMBL/GenBank/DDBJ whole genome shotgun (WGS) entry which is preliminary data.</text>
</comment>
<protein>
    <recommendedName>
        <fullName evidence="2">Transcription regulator PadR N-terminal domain-containing protein</fullName>
    </recommendedName>
</protein>
<feature type="region of interest" description="Disordered" evidence="1">
    <location>
        <begin position="201"/>
        <end position="276"/>
    </location>
</feature>
<proteinExistence type="predicted"/>
<dbReference type="Proteomes" id="UP000215596">
    <property type="component" value="Unassembled WGS sequence"/>
</dbReference>
<evidence type="ECO:0000259" key="2">
    <source>
        <dbReference type="Pfam" id="PF03551"/>
    </source>
</evidence>
<sequence length="276" mass="30091">MTKEWKQEERLFLHLGNARDTGGSGRRYFSRGGVKYALLELLSHENMHGYQMMKALEEQSGGTYKPSAGSIYPTLQMLRDQGLVEPYKQDGKRIFQITEEGRAYLQEEMERPEPFNAAEQGGEPAEFSYDGHRGYRGHEDERDADLDPPMPRRNRRLTPKGKELIHLLKAAERAAIADPAKAEQLRAVLADLRQTLQHIAGMPVPGSESDAAYPAAPAEPGGSAGTPAPEGREGSPDAPGPADRSDHPAAGSSGMPEGPFGQSGSSGSQPQRNEEE</sequence>
<feature type="domain" description="Transcription regulator PadR N-terminal" evidence="2">
    <location>
        <begin position="38"/>
        <end position="107"/>
    </location>
</feature>
<dbReference type="PANTHER" id="PTHR43252">
    <property type="entry name" value="TRANSCRIPTIONAL REGULATOR YQJI"/>
    <property type="match status" value="1"/>
</dbReference>
<dbReference type="OrthoDB" id="9814826at2"/>
<dbReference type="Gene3D" id="1.10.10.10">
    <property type="entry name" value="Winged helix-like DNA-binding domain superfamily/Winged helix DNA-binding domain"/>
    <property type="match status" value="1"/>
</dbReference>
<dbReference type="InterPro" id="IPR036390">
    <property type="entry name" value="WH_DNA-bd_sf"/>
</dbReference>
<feature type="region of interest" description="Disordered" evidence="1">
    <location>
        <begin position="131"/>
        <end position="158"/>
    </location>
</feature>
<feature type="compositionally biased region" description="Basic and acidic residues" evidence="1">
    <location>
        <begin position="131"/>
        <end position="141"/>
    </location>
</feature>
<dbReference type="PANTHER" id="PTHR43252:SF2">
    <property type="entry name" value="TRANSCRIPTION REGULATOR, PADR-LIKE FAMILY"/>
    <property type="match status" value="1"/>
</dbReference>
<dbReference type="SUPFAM" id="SSF46785">
    <property type="entry name" value="Winged helix' DNA-binding domain"/>
    <property type="match status" value="1"/>
</dbReference>
<dbReference type="InterPro" id="IPR005149">
    <property type="entry name" value="Tscrpt_reg_PadR_N"/>
</dbReference>
<reference evidence="3 4" key="1">
    <citation type="submission" date="2017-07" db="EMBL/GenBank/DDBJ databases">
        <title>Isolation and whole genome analysis of endospore-forming bacteria from heroin.</title>
        <authorList>
            <person name="Kalinowski J."/>
            <person name="Ahrens B."/>
            <person name="Al-Dilaimi A."/>
            <person name="Winkler A."/>
            <person name="Wibberg D."/>
            <person name="Schleenbecker U."/>
            <person name="Ruckert C."/>
            <person name="Wolfel R."/>
            <person name="Grass G."/>
        </authorList>
    </citation>
    <scope>NUCLEOTIDE SEQUENCE [LARGE SCALE GENOMIC DNA]</scope>
    <source>
        <strain evidence="3 4">7537-G1</strain>
    </source>
</reference>
<evidence type="ECO:0000256" key="1">
    <source>
        <dbReference type="SAM" id="MobiDB-lite"/>
    </source>
</evidence>
<evidence type="ECO:0000313" key="4">
    <source>
        <dbReference type="Proteomes" id="UP000215596"/>
    </source>
</evidence>
<dbReference type="InterPro" id="IPR036388">
    <property type="entry name" value="WH-like_DNA-bd_sf"/>
</dbReference>
<name>A0A268F235_9BACL</name>
<dbReference type="RefSeq" id="WP_095263751.1">
    <property type="nucleotide sequence ID" value="NZ_NPBY01000012.1"/>
</dbReference>
<evidence type="ECO:0000313" key="3">
    <source>
        <dbReference type="EMBL" id="PAD79431.1"/>
    </source>
</evidence>
<feature type="compositionally biased region" description="Low complexity" evidence="1">
    <location>
        <begin position="207"/>
        <end position="229"/>
    </location>
</feature>
<dbReference type="Pfam" id="PF03551">
    <property type="entry name" value="PadR"/>
    <property type="match status" value="1"/>
</dbReference>
<organism evidence="3 4">
    <name type="scientific">Paenibacillus campinasensis</name>
    <dbReference type="NCBI Taxonomy" id="66347"/>
    <lineage>
        <taxon>Bacteria</taxon>
        <taxon>Bacillati</taxon>
        <taxon>Bacillota</taxon>
        <taxon>Bacilli</taxon>
        <taxon>Bacillales</taxon>
        <taxon>Paenibacillaceae</taxon>
        <taxon>Paenibacillus</taxon>
    </lineage>
</organism>
<gene>
    <name evidence="3" type="ORF">CHH67_04305</name>
</gene>
<accession>A0A268F235</accession>
<feature type="compositionally biased region" description="Low complexity" evidence="1">
    <location>
        <begin position="256"/>
        <end position="276"/>
    </location>
</feature>